<comment type="caution">
    <text evidence="3">The sequence shown here is derived from an EMBL/GenBank/DDBJ whole genome shotgun (WGS) entry which is preliminary data.</text>
</comment>
<accession>A0A5R9F5B0</accession>
<dbReference type="Proteomes" id="UP000308230">
    <property type="component" value="Unassembled WGS sequence"/>
</dbReference>
<sequence>MKQLPEETEKLLDEYCDLMKDTLGMKYKATYLYGSIALGQYESDTSDIDFVTILSNCISNSDVDLLKESHDHLSHEYKIAKKLDGMYITEQNIGKTNDEMMPYPYTHDGKFVRSGYWDINHVTWYIMKTTAKVIAGERVSIPTRWEDVLSTFDFNLNVYWKNAFKKIPVRVDSKTFAEAVLTLCRIYYSLEEETITTKRKAGLYALSHSEWPFKPQIEKALYYRGKNTELLTEVETSNATAHGEEMIVLCNELLTIQKRKHNLMGIER</sequence>
<evidence type="ECO:0000313" key="4">
    <source>
        <dbReference type="Proteomes" id="UP000308230"/>
    </source>
</evidence>
<dbReference type="Gene3D" id="3.30.460.10">
    <property type="entry name" value="Beta Polymerase, domain 2"/>
    <property type="match status" value="1"/>
</dbReference>
<dbReference type="SUPFAM" id="SSF81301">
    <property type="entry name" value="Nucleotidyltransferase"/>
    <property type="match status" value="1"/>
</dbReference>
<evidence type="ECO:0000313" key="3">
    <source>
        <dbReference type="EMBL" id="TLS37526.1"/>
    </source>
</evidence>
<evidence type="ECO:0000256" key="1">
    <source>
        <dbReference type="ARBA" id="ARBA00022679"/>
    </source>
</evidence>
<organism evidence="3 4">
    <name type="scientific">Exobacillus caeni</name>
    <dbReference type="NCBI Taxonomy" id="2574798"/>
    <lineage>
        <taxon>Bacteria</taxon>
        <taxon>Bacillati</taxon>
        <taxon>Bacillota</taxon>
        <taxon>Bacilli</taxon>
        <taxon>Bacillales</taxon>
        <taxon>Guptibacillaceae</taxon>
        <taxon>Exobacillus</taxon>
    </lineage>
</organism>
<dbReference type="AlphaFoldDB" id="A0A5R9F5B0"/>
<protein>
    <submittedName>
        <fullName evidence="3">DUF4111 domain-containing protein</fullName>
    </submittedName>
</protein>
<feature type="domain" description="Adenylyltransferase AadA C-terminal" evidence="2">
    <location>
        <begin position="178"/>
        <end position="233"/>
    </location>
</feature>
<dbReference type="InterPro" id="IPR043519">
    <property type="entry name" value="NT_sf"/>
</dbReference>
<proteinExistence type="predicted"/>
<keyword evidence="1" id="KW-0808">Transferase</keyword>
<dbReference type="OrthoDB" id="1933376at2"/>
<dbReference type="GO" id="GO:0016740">
    <property type="term" value="F:transferase activity"/>
    <property type="evidence" value="ECO:0007669"/>
    <property type="project" value="UniProtKB-KW"/>
</dbReference>
<name>A0A5R9F5B0_9BACL</name>
<keyword evidence="4" id="KW-1185">Reference proteome</keyword>
<reference evidence="3 4" key="1">
    <citation type="submission" date="2019-04" db="EMBL/GenBank/DDBJ databases">
        <title>Bacillus caeni sp. nov., a bacterium isolated from mangrove sediment.</title>
        <authorList>
            <person name="Huang H."/>
            <person name="Mo K."/>
            <person name="Hu Y."/>
        </authorList>
    </citation>
    <scope>NUCLEOTIDE SEQUENCE [LARGE SCALE GENOMIC DNA]</scope>
    <source>
        <strain evidence="3 4">HB172195</strain>
    </source>
</reference>
<dbReference type="Pfam" id="PF13427">
    <property type="entry name" value="AadA_C"/>
    <property type="match status" value="1"/>
</dbReference>
<dbReference type="EMBL" id="SWLG01000006">
    <property type="protein sequence ID" value="TLS37526.1"/>
    <property type="molecule type" value="Genomic_DNA"/>
</dbReference>
<dbReference type="RefSeq" id="WP_138126033.1">
    <property type="nucleotide sequence ID" value="NZ_SWLG01000006.1"/>
</dbReference>
<dbReference type="InterPro" id="IPR025184">
    <property type="entry name" value="AadA_C"/>
</dbReference>
<evidence type="ECO:0000259" key="2">
    <source>
        <dbReference type="Pfam" id="PF13427"/>
    </source>
</evidence>
<gene>
    <name evidence="3" type="ORF">FCL54_10315</name>
</gene>